<dbReference type="STRING" id="1048983.EL17_09650"/>
<keyword evidence="5" id="KW-1185">Reference proteome</keyword>
<evidence type="ECO:0000313" key="5">
    <source>
        <dbReference type="Proteomes" id="UP000027821"/>
    </source>
</evidence>
<dbReference type="InterPro" id="IPR005467">
    <property type="entry name" value="His_kinase_dom"/>
</dbReference>
<feature type="transmembrane region" description="Helical" evidence="2">
    <location>
        <begin position="14"/>
        <end position="35"/>
    </location>
</feature>
<feature type="transmembrane region" description="Helical" evidence="2">
    <location>
        <begin position="149"/>
        <end position="167"/>
    </location>
</feature>
<dbReference type="Pfam" id="PF02518">
    <property type="entry name" value="HATPase_c"/>
    <property type="match status" value="1"/>
</dbReference>
<organism evidence="4 5">
    <name type="scientific">Anditalea andensis</name>
    <dbReference type="NCBI Taxonomy" id="1048983"/>
    <lineage>
        <taxon>Bacteria</taxon>
        <taxon>Pseudomonadati</taxon>
        <taxon>Bacteroidota</taxon>
        <taxon>Cytophagia</taxon>
        <taxon>Cytophagales</taxon>
        <taxon>Cytophagaceae</taxon>
        <taxon>Anditalea</taxon>
    </lineage>
</organism>
<dbReference type="SUPFAM" id="SSF55874">
    <property type="entry name" value="ATPase domain of HSP90 chaperone/DNA topoisomerase II/histidine kinase"/>
    <property type="match status" value="1"/>
</dbReference>
<evidence type="ECO:0000256" key="1">
    <source>
        <dbReference type="ARBA" id="ARBA00022553"/>
    </source>
</evidence>
<reference evidence="4 5" key="1">
    <citation type="submission" date="2014-04" db="EMBL/GenBank/DDBJ databases">
        <title>Characterization and application of a salt tolerant electro-active bacterium.</title>
        <authorList>
            <person name="Yang L."/>
            <person name="Wei S."/>
            <person name="Tay Q.X.M."/>
        </authorList>
    </citation>
    <scope>NUCLEOTIDE SEQUENCE [LARGE SCALE GENOMIC DNA]</scope>
    <source>
        <strain evidence="4 5">LY1</strain>
    </source>
</reference>
<gene>
    <name evidence="4" type="ORF">EL17_09650</name>
</gene>
<dbReference type="PROSITE" id="PS50109">
    <property type="entry name" value="HIS_KIN"/>
    <property type="match status" value="1"/>
</dbReference>
<dbReference type="PANTHER" id="PTHR43547:SF2">
    <property type="entry name" value="HYBRID SIGNAL TRANSDUCTION HISTIDINE KINASE C"/>
    <property type="match status" value="1"/>
</dbReference>
<keyword evidence="1" id="KW-0597">Phosphoprotein</keyword>
<feature type="transmembrane region" description="Helical" evidence="2">
    <location>
        <begin position="116"/>
        <end position="137"/>
    </location>
</feature>
<proteinExistence type="predicted"/>
<dbReference type="CDD" id="cd00075">
    <property type="entry name" value="HATPase"/>
    <property type="match status" value="1"/>
</dbReference>
<feature type="transmembrane region" description="Helical" evidence="2">
    <location>
        <begin position="66"/>
        <end position="86"/>
    </location>
</feature>
<dbReference type="SMART" id="SM00387">
    <property type="entry name" value="HATPase_c"/>
    <property type="match status" value="1"/>
</dbReference>
<evidence type="ECO:0000259" key="3">
    <source>
        <dbReference type="PROSITE" id="PS50109"/>
    </source>
</evidence>
<dbReference type="InterPro" id="IPR036890">
    <property type="entry name" value="HATPase_C_sf"/>
</dbReference>
<dbReference type="EMBL" id="JMIH01000018">
    <property type="protein sequence ID" value="KEO73767.1"/>
    <property type="molecule type" value="Genomic_DNA"/>
</dbReference>
<feature type="transmembrane region" description="Helical" evidence="2">
    <location>
        <begin position="92"/>
        <end position="109"/>
    </location>
</feature>
<evidence type="ECO:0000256" key="2">
    <source>
        <dbReference type="SAM" id="Phobius"/>
    </source>
</evidence>
<evidence type="ECO:0000313" key="4">
    <source>
        <dbReference type="EMBL" id="KEO73767.1"/>
    </source>
</evidence>
<comment type="caution">
    <text evidence="4">The sequence shown here is derived from an EMBL/GenBank/DDBJ whole genome shotgun (WGS) entry which is preliminary data.</text>
</comment>
<name>A0A074LIY9_9BACT</name>
<feature type="domain" description="Histidine kinase" evidence="3">
    <location>
        <begin position="209"/>
        <end position="429"/>
    </location>
</feature>
<keyword evidence="2" id="KW-0472">Membrane</keyword>
<sequence length="443" mass="49832">MFKENTIESLQRKLIVKLSFFSFCLILSFSAINFALGNVPAGILVFIFSGAFYLSYHLLNSGKQVALALHTLVGGNLIMMSINFFINGGYLGPTNYGFCIQACVFTLILPKKARNFWFSMVLLTYSLLMYLDIFEIVTITNGYNDPLSLYLDHLFVFLACGIFIFYVNGMFTENYVEQSHTLEKTQLALDRNLENLQVSNDIKRNLMGVIAHDLRGPIKSIGQILELYKSEALSPKDTFYLFKSLEQRYRDLDLTLTTTLDFVMSEINGSISANVRQEIDPFSFTEAIINSFEARLEKKNQTIDFKTEQLTDTVTLSFEKNEIEVIIRNLLDNAIKFTPEGLPLTLCLKISGEAISWEISDQGPGIPDKVASELFNIKVNPEKGSNHERGTGIGLYLCKFIANSIDVSLSFVTSSSGGSTFKLEKKVHIPMTGIPQKLEVLDR</sequence>
<protein>
    <recommendedName>
        <fullName evidence="3">Histidine kinase domain-containing protein</fullName>
    </recommendedName>
</protein>
<dbReference type="AlphaFoldDB" id="A0A074LIY9"/>
<dbReference type="GO" id="GO:0000155">
    <property type="term" value="F:phosphorelay sensor kinase activity"/>
    <property type="evidence" value="ECO:0007669"/>
    <property type="project" value="InterPro"/>
</dbReference>
<dbReference type="InterPro" id="IPR036097">
    <property type="entry name" value="HisK_dim/P_sf"/>
</dbReference>
<dbReference type="SUPFAM" id="SSF47384">
    <property type="entry name" value="Homodimeric domain of signal transducing histidine kinase"/>
    <property type="match status" value="1"/>
</dbReference>
<dbReference type="Gene3D" id="3.30.565.10">
    <property type="entry name" value="Histidine kinase-like ATPase, C-terminal domain"/>
    <property type="match status" value="1"/>
</dbReference>
<dbReference type="InterPro" id="IPR003594">
    <property type="entry name" value="HATPase_dom"/>
</dbReference>
<dbReference type="eggNOG" id="COG2205">
    <property type="taxonomic scope" value="Bacteria"/>
</dbReference>
<dbReference type="PANTHER" id="PTHR43547">
    <property type="entry name" value="TWO-COMPONENT HISTIDINE KINASE"/>
    <property type="match status" value="1"/>
</dbReference>
<accession>A0A074LIY9</accession>
<dbReference type="Gene3D" id="1.10.287.130">
    <property type="match status" value="1"/>
</dbReference>
<keyword evidence="2" id="KW-1133">Transmembrane helix</keyword>
<feature type="transmembrane region" description="Helical" evidence="2">
    <location>
        <begin position="41"/>
        <end position="59"/>
    </location>
</feature>
<dbReference type="RefSeq" id="WP_035073689.1">
    <property type="nucleotide sequence ID" value="NZ_JMIH01000018.1"/>
</dbReference>
<dbReference type="Proteomes" id="UP000027821">
    <property type="component" value="Unassembled WGS sequence"/>
</dbReference>
<keyword evidence="2" id="KW-0812">Transmembrane</keyword>